<evidence type="ECO:0000313" key="2">
    <source>
        <dbReference type="Proteomes" id="UP000741360"/>
    </source>
</evidence>
<comment type="caution">
    <text evidence="1">The sequence shown here is derived from an EMBL/GenBank/DDBJ whole genome shotgun (WGS) entry which is preliminary data.</text>
</comment>
<gene>
    <name evidence="1" type="ORF">HYY65_13895</name>
</gene>
<organism evidence="1 2">
    <name type="scientific">Tectimicrobiota bacterium</name>
    <dbReference type="NCBI Taxonomy" id="2528274"/>
    <lineage>
        <taxon>Bacteria</taxon>
        <taxon>Pseudomonadati</taxon>
        <taxon>Nitrospinota/Tectimicrobiota group</taxon>
        <taxon>Candidatus Tectimicrobiota</taxon>
    </lineage>
</organism>
<reference evidence="1" key="1">
    <citation type="submission" date="2020-07" db="EMBL/GenBank/DDBJ databases">
        <title>Huge and variable diversity of episymbiotic CPR bacteria and DPANN archaea in groundwater ecosystems.</title>
        <authorList>
            <person name="He C.Y."/>
            <person name="Keren R."/>
            <person name="Whittaker M."/>
            <person name="Farag I.F."/>
            <person name="Doudna J."/>
            <person name="Cate J.H.D."/>
            <person name="Banfield J.F."/>
        </authorList>
    </citation>
    <scope>NUCLEOTIDE SEQUENCE</scope>
    <source>
        <strain evidence="1">NC_groundwater_717_Ag_S-0.2um_59_8</strain>
    </source>
</reference>
<dbReference type="EMBL" id="JACPSX010000264">
    <property type="protein sequence ID" value="MBI3016118.1"/>
    <property type="molecule type" value="Genomic_DNA"/>
</dbReference>
<evidence type="ECO:0008006" key="3">
    <source>
        <dbReference type="Google" id="ProtNLM"/>
    </source>
</evidence>
<proteinExistence type="predicted"/>
<protein>
    <recommendedName>
        <fullName evidence="3">CopG family transcriptional regulator</fullName>
    </recommendedName>
</protein>
<dbReference type="GO" id="GO:0006355">
    <property type="term" value="P:regulation of DNA-templated transcription"/>
    <property type="evidence" value="ECO:0007669"/>
    <property type="project" value="InterPro"/>
</dbReference>
<dbReference type="Proteomes" id="UP000741360">
    <property type="component" value="Unassembled WGS sequence"/>
</dbReference>
<evidence type="ECO:0000313" key="1">
    <source>
        <dbReference type="EMBL" id="MBI3016118.1"/>
    </source>
</evidence>
<sequence>MANVKTAISLQKSLFEQAEALARKMKVSRSRLFALALQDFMQRHQHRQLLEKINQAYQDAPDPTEQKRLRKMRRLHREVVEGEW</sequence>
<dbReference type="AlphaFoldDB" id="A0A932M1J8"/>
<name>A0A932M1J8_UNCTE</name>
<dbReference type="InterPro" id="IPR013321">
    <property type="entry name" value="Arc_rbn_hlx_hlx"/>
</dbReference>
<dbReference type="Gene3D" id="1.10.1220.10">
    <property type="entry name" value="Met repressor-like"/>
    <property type="match status" value="1"/>
</dbReference>
<accession>A0A932M1J8</accession>